<dbReference type="RefSeq" id="WP_268632181.1">
    <property type="nucleotide sequence ID" value="NZ_JAMDLY010000011.1"/>
</dbReference>
<dbReference type="GO" id="GO:0008237">
    <property type="term" value="F:metallopeptidase activity"/>
    <property type="evidence" value="ECO:0007669"/>
    <property type="project" value="UniProtKB-KW"/>
</dbReference>
<evidence type="ECO:0000259" key="2">
    <source>
        <dbReference type="Pfam" id="PF02517"/>
    </source>
</evidence>
<dbReference type="Proteomes" id="UP001527090">
    <property type="component" value="Unassembled WGS sequence"/>
</dbReference>
<keyword evidence="3" id="KW-0645">Protease</keyword>
<name>A0ABT4ECK2_PAEAL</name>
<organism evidence="3 4">
    <name type="scientific">Paenibacillus alvei</name>
    <name type="common">Bacillus alvei</name>
    <dbReference type="NCBI Taxonomy" id="44250"/>
    <lineage>
        <taxon>Bacteria</taxon>
        <taxon>Bacillati</taxon>
        <taxon>Bacillota</taxon>
        <taxon>Bacilli</taxon>
        <taxon>Bacillales</taxon>
        <taxon>Paenibacillaceae</taxon>
        <taxon>Paenibacillus</taxon>
    </lineage>
</organism>
<sequence length="301" mass="33554">MIKKENQNMKWIGLLFAGWFTVSAALFLAGLSGDVSEHLFGSSRHVRNLIQSLVMSGLVVPIILYLYQRLYRMTGIKPKTPVYSWRRGYHFFTGVLLASGLGALGFVIASVQGWIVIEKWHAPDQWFAALLINVLFAVFFEALPEELGLRGLLYDVLRHRFPAWLSVFLQTILFVCVTTAVALFQAFVGQTPGLTLNIFYIVVIFCFGIGLQLLRLWTGSLWASIGFHLTYLEIMRFVVLPHGYGGGVPPIISYQESAPLLGYIISISMIQIGGIIVSLVILSAKRIIRKKASARTGVLSK</sequence>
<feature type="transmembrane region" description="Helical" evidence="1">
    <location>
        <begin position="49"/>
        <end position="67"/>
    </location>
</feature>
<feature type="transmembrane region" description="Helical" evidence="1">
    <location>
        <begin position="221"/>
        <end position="240"/>
    </location>
</feature>
<keyword evidence="3" id="KW-0482">Metalloprotease</keyword>
<keyword evidence="1" id="KW-0472">Membrane</keyword>
<protein>
    <submittedName>
        <fullName evidence="3">CPBP family intramembrane metalloprotease</fullName>
    </submittedName>
</protein>
<accession>A0ABT4ECK2</accession>
<dbReference type="EMBL" id="JAMDLY010000011">
    <property type="protein sequence ID" value="MCY9530223.1"/>
    <property type="molecule type" value="Genomic_DNA"/>
</dbReference>
<proteinExistence type="predicted"/>
<evidence type="ECO:0000313" key="3">
    <source>
        <dbReference type="EMBL" id="MCY9530223.1"/>
    </source>
</evidence>
<feature type="transmembrane region" description="Helical" evidence="1">
    <location>
        <begin position="164"/>
        <end position="188"/>
    </location>
</feature>
<keyword evidence="3" id="KW-0378">Hydrolase</keyword>
<feature type="transmembrane region" description="Helical" evidence="1">
    <location>
        <begin position="260"/>
        <end position="282"/>
    </location>
</feature>
<keyword evidence="1" id="KW-1133">Transmembrane helix</keyword>
<evidence type="ECO:0000313" key="4">
    <source>
        <dbReference type="Proteomes" id="UP001527090"/>
    </source>
</evidence>
<dbReference type="InterPro" id="IPR003675">
    <property type="entry name" value="Rce1/LyrA-like_dom"/>
</dbReference>
<keyword evidence="4" id="KW-1185">Reference proteome</keyword>
<reference evidence="3 4" key="1">
    <citation type="submission" date="2022-05" db="EMBL/GenBank/DDBJ databases">
        <title>Genome Sequencing of Bee-Associated Microbes.</title>
        <authorList>
            <person name="Dunlap C."/>
        </authorList>
    </citation>
    <scope>NUCLEOTIDE SEQUENCE [LARGE SCALE GENOMIC DNA]</scope>
    <source>
        <strain evidence="3 4">NRRL NRS-750</strain>
    </source>
</reference>
<keyword evidence="1" id="KW-0812">Transmembrane</keyword>
<feature type="transmembrane region" description="Helical" evidence="1">
    <location>
        <begin position="194"/>
        <end position="214"/>
    </location>
</feature>
<evidence type="ECO:0000256" key="1">
    <source>
        <dbReference type="SAM" id="Phobius"/>
    </source>
</evidence>
<dbReference type="Pfam" id="PF02517">
    <property type="entry name" value="Rce1-like"/>
    <property type="match status" value="1"/>
</dbReference>
<feature type="transmembrane region" description="Helical" evidence="1">
    <location>
        <begin position="12"/>
        <end position="29"/>
    </location>
</feature>
<feature type="transmembrane region" description="Helical" evidence="1">
    <location>
        <begin position="126"/>
        <end position="143"/>
    </location>
</feature>
<feature type="domain" description="CAAX prenyl protease 2/Lysostaphin resistance protein A-like" evidence="2">
    <location>
        <begin position="130"/>
        <end position="230"/>
    </location>
</feature>
<dbReference type="PANTHER" id="PTHR39430">
    <property type="entry name" value="MEMBRANE-ASSOCIATED PROTEASE-RELATED"/>
    <property type="match status" value="1"/>
</dbReference>
<comment type="caution">
    <text evidence="3">The sequence shown here is derived from an EMBL/GenBank/DDBJ whole genome shotgun (WGS) entry which is preliminary data.</text>
</comment>
<gene>
    <name evidence="3" type="ORF">M5X04_12940</name>
</gene>
<dbReference type="PANTHER" id="PTHR39430:SF1">
    <property type="entry name" value="PROTEASE"/>
    <property type="match status" value="1"/>
</dbReference>
<feature type="transmembrane region" description="Helical" evidence="1">
    <location>
        <begin position="88"/>
        <end position="114"/>
    </location>
</feature>